<keyword evidence="3" id="KW-1185">Reference proteome</keyword>
<feature type="coiled-coil region" evidence="1">
    <location>
        <begin position="216"/>
        <end position="250"/>
    </location>
</feature>
<organism evidence="2 3">
    <name type="scientific">Gigaspora margarita</name>
    <dbReference type="NCBI Taxonomy" id="4874"/>
    <lineage>
        <taxon>Eukaryota</taxon>
        <taxon>Fungi</taxon>
        <taxon>Fungi incertae sedis</taxon>
        <taxon>Mucoromycota</taxon>
        <taxon>Glomeromycotina</taxon>
        <taxon>Glomeromycetes</taxon>
        <taxon>Diversisporales</taxon>
        <taxon>Gigasporaceae</taxon>
        <taxon>Gigaspora</taxon>
    </lineage>
</organism>
<gene>
    <name evidence="2" type="ORF">GMARGA_LOCUS21370</name>
</gene>
<sequence>MRRADKKDLVQFANEIKKKNGLVQTAIKYKKEKGLMEETMNIMNAHLNASNNEKILDYRTEFDYKTRISVRKEQLDKLMDYEGLKKRLENLIEKNDSIQTELFELRMQSLNKFNYDVDSLNKKKENLKNVLQTSKDKNKTRNAEVISSLRIVKNNLERNTKNQVNNDQIKKINYQKIVNDKMDAILKDIKKKENTIENDYINNRIMIEAFFKNKRQNELENFIHDSKKEIENLEENVTSIRLELKKTIEKTEIKHHNEESIYKSQILELDNQIYFLESNKNYKKLKKIEMDLQEEIRALYRKTLEYKEAEKSSNQESDSENSIELNINLDNLQKWKIAKKYWKNSIPQWKTESEDAVM</sequence>
<protein>
    <submittedName>
        <fullName evidence="2">35087_t:CDS:1</fullName>
    </submittedName>
</protein>
<evidence type="ECO:0000313" key="3">
    <source>
        <dbReference type="Proteomes" id="UP000789901"/>
    </source>
</evidence>
<evidence type="ECO:0000256" key="1">
    <source>
        <dbReference type="SAM" id="Coils"/>
    </source>
</evidence>
<proteinExistence type="predicted"/>
<comment type="caution">
    <text evidence="2">The sequence shown here is derived from an EMBL/GenBank/DDBJ whole genome shotgun (WGS) entry which is preliminary data.</text>
</comment>
<feature type="non-terminal residue" evidence="2">
    <location>
        <position position="358"/>
    </location>
</feature>
<accession>A0ABN7VQE4</accession>
<dbReference type="EMBL" id="CAJVQB010019678">
    <property type="protein sequence ID" value="CAG8791956.1"/>
    <property type="molecule type" value="Genomic_DNA"/>
</dbReference>
<reference evidence="2 3" key="1">
    <citation type="submission" date="2021-06" db="EMBL/GenBank/DDBJ databases">
        <authorList>
            <person name="Kallberg Y."/>
            <person name="Tangrot J."/>
            <person name="Rosling A."/>
        </authorList>
    </citation>
    <scope>NUCLEOTIDE SEQUENCE [LARGE SCALE GENOMIC DNA]</scope>
    <source>
        <strain evidence="2 3">120-4 pot B 10/14</strain>
    </source>
</reference>
<dbReference type="Proteomes" id="UP000789901">
    <property type="component" value="Unassembled WGS sequence"/>
</dbReference>
<evidence type="ECO:0000313" key="2">
    <source>
        <dbReference type="EMBL" id="CAG8791956.1"/>
    </source>
</evidence>
<name>A0ABN7VQE4_GIGMA</name>
<keyword evidence="1" id="KW-0175">Coiled coil</keyword>
<feature type="coiled-coil region" evidence="1">
    <location>
        <begin position="71"/>
        <end position="137"/>
    </location>
</feature>